<dbReference type="Proteomes" id="UP001642502">
    <property type="component" value="Unassembled WGS sequence"/>
</dbReference>
<protein>
    <submittedName>
        <fullName evidence="2">Uncharacterized protein</fullName>
    </submittedName>
</protein>
<dbReference type="EMBL" id="CAWUON010000152">
    <property type="protein sequence ID" value="CAK7274649.1"/>
    <property type="molecule type" value="Genomic_DNA"/>
</dbReference>
<organism evidence="2 3">
    <name type="scientific">Sporothrix epigloea</name>
    <dbReference type="NCBI Taxonomy" id="1892477"/>
    <lineage>
        <taxon>Eukaryota</taxon>
        <taxon>Fungi</taxon>
        <taxon>Dikarya</taxon>
        <taxon>Ascomycota</taxon>
        <taxon>Pezizomycotina</taxon>
        <taxon>Sordariomycetes</taxon>
        <taxon>Sordariomycetidae</taxon>
        <taxon>Ophiostomatales</taxon>
        <taxon>Ophiostomataceae</taxon>
        <taxon>Sporothrix</taxon>
    </lineage>
</organism>
<comment type="caution">
    <text evidence="2">The sequence shown here is derived from an EMBL/GenBank/DDBJ whole genome shotgun (WGS) entry which is preliminary data.</text>
</comment>
<name>A0ABP0E3G2_9PEZI</name>
<sequence>MFAYDWIKKHLSPTLSDSTRSVDGKRHFLRRDLYVHGAYLGATLATSLALTETHPSQRVAIRGVVAHNGIYNWTAFVGLNDDSIPIVVGTETVQKTTPGIQALTSLFCHPSGLFDEFASPCLFFRTTGHLIAPLDLDPDVSQRLLEESEARLVEEEERENRKSNQAFGMRTFATEALGTTRKVYLGFPPARSTLRIPSALLLHTGVPPDLSARRPREKKQCANSLPRQKIPESCDGNNSFAVQAEEMTALMRRSIDKVELKRLKDQQPALIPENDSHTPDKKAASRWSNEAEHRVRIAGVDGPPNDSLELGIDGQQKLLAWLKEHMLSQE</sequence>
<reference evidence="2 3" key="1">
    <citation type="submission" date="2024-01" db="EMBL/GenBank/DDBJ databases">
        <authorList>
            <person name="Allen C."/>
            <person name="Tagirdzhanova G."/>
        </authorList>
    </citation>
    <scope>NUCLEOTIDE SEQUENCE [LARGE SCALE GENOMIC DNA]</scope>
    <source>
        <strain evidence="2 3">CBS 119000</strain>
    </source>
</reference>
<proteinExistence type="predicted"/>
<accession>A0ABP0E3G2</accession>
<feature type="compositionally biased region" description="Basic and acidic residues" evidence="1">
    <location>
        <begin position="274"/>
        <end position="290"/>
    </location>
</feature>
<evidence type="ECO:0000313" key="3">
    <source>
        <dbReference type="Proteomes" id="UP001642502"/>
    </source>
</evidence>
<evidence type="ECO:0000256" key="1">
    <source>
        <dbReference type="SAM" id="MobiDB-lite"/>
    </source>
</evidence>
<evidence type="ECO:0000313" key="2">
    <source>
        <dbReference type="EMBL" id="CAK7274649.1"/>
    </source>
</evidence>
<gene>
    <name evidence="2" type="ORF">SEPCBS119000_006280</name>
</gene>
<keyword evidence="3" id="KW-1185">Reference proteome</keyword>
<feature type="region of interest" description="Disordered" evidence="1">
    <location>
        <begin position="268"/>
        <end position="290"/>
    </location>
</feature>